<keyword evidence="4" id="KW-1185">Reference proteome</keyword>
<reference evidence="4" key="1">
    <citation type="journal article" date="2014" name="Nat. Commun.">
        <title>The emerging biofuel crop Camelina sativa retains a highly undifferentiated hexaploid genome structure.</title>
        <authorList>
            <person name="Kagale S."/>
            <person name="Koh C."/>
            <person name="Nixon J."/>
            <person name="Bollina V."/>
            <person name="Clarke W.E."/>
            <person name="Tuteja R."/>
            <person name="Spillane C."/>
            <person name="Robinson S.J."/>
            <person name="Links M.G."/>
            <person name="Clarke C."/>
            <person name="Higgins E.E."/>
            <person name="Huebert T."/>
            <person name="Sharpe A.G."/>
            <person name="Parkin I.A."/>
        </authorList>
    </citation>
    <scope>NUCLEOTIDE SEQUENCE [LARGE SCALE GENOMIC DNA]</scope>
    <source>
        <strain evidence="4">cv. DH55</strain>
    </source>
</reference>
<gene>
    <name evidence="5" type="primary">LOC104784994</name>
</gene>
<dbReference type="InterPro" id="IPR002061">
    <property type="entry name" value="Scorpion_toxinL/defensin"/>
</dbReference>
<evidence type="ECO:0000313" key="4">
    <source>
        <dbReference type="Proteomes" id="UP000694864"/>
    </source>
</evidence>
<evidence type="ECO:0000256" key="3">
    <source>
        <dbReference type="SAM" id="SignalP"/>
    </source>
</evidence>
<dbReference type="Proteomes" id="UP000694864">
    <property type="component" value="Chromosome 5"/>
</dbReference>
<keyword evidence="2" id="KW-0964">Secreted</keyword>
<dbReference type="InterPro" id="IPR036574">
    <property type="entry name" value="Scorpion_toxin-like_sf"/>
</dbReference>
<reference evidence="5" key="2">
    <citation type="submission" date="2025-08" db="UniProtKB">
        <authorList>
            <consortium name="RefSeq"/>
        </authorList>
    </citation>
    <scope>IDENTIFICATION</scope>
    <source>
        <tissue evidence="5">Leaf</tissue>
    </source>
</reference>
<dbReference type="Gene3D" id="3.30.30.10">
    <property type="entry name" value="Knottin, scorpion toxin-like"/>
    <property type="match status" value="1"/>
</dbReference>
<dbReference type="SUPFAM" id="SSF57095">
    <property type="entry name" value="Scorpion toxin-like"/>
    <property type="match status" value="1"/>
</dbReference>
<accession>A0ABM0YZR4</accession>
<evidence type="ECO:0000313" key="5">
    <source>
        <dbReference type="RefSeq" id="XP_010508408.1"/>
    </source>
</evidence>
<feature type="signal peptide" evidence="3">
    <location>
        <begin position="1"/>
        <end position="29"/>
    </location>
</feature>
<evidence type="ECO:0000256" key="1">
    <source>
        <dbReference type="ARBA" id="ARBA00004613"/>
    </source>
</evidence>
<proteinExistence type="predicted"/>
<organism evidence="4 5">
    <name type="scientific">Camelina sativa</name>
    <name type="common">False flax</name>
    <name type="synonym">Myagrum sativum</name>
    <dbReference type="NCBI Taxonomy" id="90675"/>
    <lineage>
        <taxon>Eukaryota</taxon>
        <taxon>Viridiplantae</taxon>
        <taxon>Streptophyta</taxon>
        <taxon>Embryophyta</taxon>
        <taxon>Tracheophyta</taxon>
        <taxon>Spermatophyta</taxon>
        <taxon>Magnoliopsida</taxon>
        <taxon>eudicotyledons</taxon>
        <taxon>Gunneridae</taxon>
        <taxon>Pentapetalae</taxon>
        <taxon>rosids</taxon>
        <taxon>malvids</taxon>
        <taxon>Brassicales</taxon>
        <taxon>Brassicaceae</taxon>
        <taxon>Camelineae</taxon>
        <taxon>Camelina</taxon>
    </lineage>
</organism>
<sequence>MAMATKLVSSFAIFFILVLVISGMPKTEARDDDDCVKEYTDSPPIYCMARIYPSLCYYRCISDKGAKGGKCDADLKCFCNFCSDKPSYQFLSNV</sequence>
<feature type="chain" id="PRO_5045113750" evidence="3">
    <location>
        <begin position="30"/>
        <end position="94"/>
    </location>
</feature>
<keyword evidence="3" id="KW-0732">Signal</keyword>
<protein>
    <submittedName>
        <fullName evidence="5">Defensin-like protein 194</fullName>
    </submittedName>
</protein>
<comment type="subcellular location">
    <subcellularLocation>
        <location evidence="1">Secreted</location>
    </subcellularLocation>
</comment>
<dbReference type="RefSeq" id="XP_010508408.1">
    <property type="nucleotide sequence ID" value="XM_010510106.2"/>
</dbReference>
<name>A0ABM0YZR4_CAMSA</name>
<evidence type="ECO:0000256" key="2">
    <source>
        <dbReference type="ARBA" id="ARBA00022525"/>
    </source>
</evidence>
<dbReference type="Pfam" id="PF00537">
    <property type="entry name" value="Toxin_3"/>
    <property type="match status" value="1"/>
</dbReference>
<dbReference type="GeneID" id="104784994"/>